<dbReference type="EMBL" id="CP003346">
    <property type="protein sequence ID" value="AGA79705.1"/>
    <property type="molecule type" value="Genomic_DNA"/>
</dbReference>
<feature type="transmembrane region" description="Helical" evidence="1">
    <location>
        <begin position="7"/>
        <end position="23"/>
    </location>
</feature>
<sequence length="307" mass="33762">MKKYINYYYSILMAGSLMLMAASCKNEDAQPAVLDKDLAPITQRMVDSTELVSEVFWDTTFMVAPGVEETDIHYLSMKGLSMRMFVFKIDLKADGVSLHPLTPFGTSGFGMQPIPDMMGWVDVPGKKVVAGVNADFFNMDTGEPRGVVHLHGEQVKTTPMVGRSFFGVDKNGRLVIEHSDDYPDVKDDLYDALGAGDLLIKDYTLAPLANTEDIHPRTAVGITDAEEVYFMVIDGRQFDYSNGMTLPEVATFFQALGVRDATNLDGGGSSTFVSLHSLEDVFHIRNRPSDGSPRPVANGWAVLVNEN</sequence>
<keyword evidence="1" id="KW-1133">Transmembrane helix</keyword>
<evidence type="ECO:0000259" key="2">
    <source>
        <dbReference type="Pfam" id="PF09992"/>
    </source>
</evidence>
<keyword evidence="1" id="KW-0472">Membrane</keyword>
<keyword evidence="4" id="KW-1185">Reference proteome</keyword>
<evidence type="ECO:0000313" key="3">
    <source>
        <dbReference type="EMBL" id="AGA79705.1"/>
    </source>
</evidence>
<dbReference type="PROSITE" id="PS51257">
    <property type="entry name" value="PROKAR_LIPOPROTEIN"/>
    <property type="match status" value="1"/>
</dbReference>
<evidence type="ECO:0000313" key="4">
    <source>
        <dbReference type="Proteomes" id="UP000010796"/>
    </source>
</evidence>
<reference evidence="4" key="1">
    <citation type="submission" date="2012-02" db="EMBL/GenBank/DDBJ databases">
        <title>The complete genome of Echinicola vietnamensis DSM 17526.</title>
        <authorList>
            <person name="Lucas S."/>
            <person name="Copeland A."/>
            <person name="Lapidus A."/>
            <person name="Glavina del Rio T."/>
            <person name="Dalin E."/>
            <person name="Tice H."/>
            <person name="Bruce D."/>
            <person name="Goodwin L."/>
            <person name="Pitluck S."/>
            <person name="Peters L."/>
            <person name="Ovchinnikova G."/>
            <person name="Teshima H."/>
            <person name="Kyrpides N."/>
            <person name="Mavromatis K."/>
            <person name="Ivanova N."/>
            <person name="Brettin T."/>
            <person name="Detter J.C."/>
            <person name="Han C."/>
            <person name="Larimer F."/>
            <person name="Land M."/>
            <person name="Hauser L."/>
            <person name="Markowitz V."/>
            <person name="Cheng J.-F."/>
            <person name="Hugenholtz P."/>
            <person name="Woyke T."/>
            <person name="Wu D."/>
            <person name="Brambilla E."/>
            <person name="Klenk H.-P."/>
            <person name="Eisen J.A."/>
        </authorList>
    </citation>
    <scope>NUCLEOTIDE SEQUENCE [LARGE SCALE GENOMIC DNA]</scope>
    <source>
        <strain evidence="4">DSM 17526 / LMG 23754 / KMM 6221</strain>
    </source>
</reference>
<accession>L0G4F1</accession>
<evidence type="ECO:0000256" key="1">
    <source>
        <dbReference type="SAM" id="Phobius"/>
    </source>
</evidence>
<dbReference type="PATRIC" id="fig|926556.3.peg.3675"/>
<feature type="domain" description="Phosphodiester glycosidase" evidence="2">
    <location>
        <begin position="127"/>
        <end position="302"/>
    </location>
</feature>
<protein>
    <submittedName>
        <fullName evidence="3">Putative periplasmic protein (DUF2233)</fullName>
    </submittedName>
</protein>
<name>L0G4F1_ECHVK</name>
<gene>
    <name evidence="3" type="ordered locus">Echvi_3489</name>
</gene>
<dbReference type="InterPro" id="IPR018711">
    <property type="entry name" value="NAGPA"/>
</dbReference>
<dbReference type="Pfam" id="PF09992">
    <property type="entry name" value="NAGPA"/>
    <property type="match status" value="1"/>
</dbReference>
<dbReference type="AlphaFoldDB" id="L0G4F1"/>
<dbReference type="PANTHER" id="PTHR40446">
    <property type="entry name" value="N-ACETYLGLUCOSAMINE-1-PHOSPHODIESTER ALPHA-N-ACETYLGLUCOSAMINIDASE"/>
    <property type="match status" value="1"/>
</dbReference>
<dbReference type="KEGG" id="evi:Echvi_3489"/>
<dbReference type="Proteomes" id="UP000010796">
    <property type="component" value="Chromosome"/>
</dbReference>
<dbReference type="PANTHER" id="PTHR40446:SF2">
    <property type="entry name" value="N-ACETYLGLUCOSAMINE-1-PHOSPHODIESTER ALPHA-N-ACETYLGLUCOSAMINIDASE"/>
    <property type="match status" value="1"/>
</dbReference>
<dbReference type="OrthoDB" id="9809781at2"/>
<dbReference type="STRING" id="926556.Echvi_3489"/>
<dbReference type="RefSeq" id="WP_015267250.1">
    <property type="nucleotide sequence ID" value="NC_019904.1"/>
</dbReference>
<proteinExistence type="predicted"/>
<organism evidence="3 4">
    <name type="scientific">Echinicola vietnamensis (strain DSM 17526 / LMG 23754 / KMM 6221)</name>
    <dbReference type="NCBI Taxonomy" id="926556"/>
    <lineage>
        <taxon>Bacteria</taxon>
        <taxon>Pseudomonadati</taxon>
        <taxon>Bacteroidota</taxon>
        <taxon>Cytophagia</taxon>
        <taxon>Cytophagales</taxon>
        <taxon>Cyclobacteriaceae</taxon>
        <taxon>Echinicola</taxon>
    </lineage>
</organism>
<dbReference type="eggNOG" id="COG4632">
    <property type="taxonomic scope" value="Bacteria"/>
</dbReference>
<keyword evidence="1" id="KW-0812">Transmembrane</keyword>
<dbReference type="HOGENOM" id="CLU_073313_0_0_10"/>